<organism evidence="5 6">
    <name type="scientific">Ensifer adhaerens</name>
    <name type="common">Sinorhizobium morelense</name>
    <dbReference type="NCBI Taxonomy" id="106592"/>
    <lineage>
        <taxon>Bacteria</taxon>
        <taxon>Pseudomonadati</taxon>
        <taxon>Pseudomonadota</taxon>
        <taxon>Alphaproteobacteria</taxon>
        <taxon>Hyphomicrobiales</taxon>
        <taxon>Rhizobiaceae</taxon>
        <taxon>Sinorhizobium/Ensifer group</taxon>
        <taxon>Ensifer</taxon>
    </lineage>
</organism>
<keyword evidence="5" id="KW-0614">Plasmid</keyword>
<sequence length="205" mass="22734">MLKLTRKVARRNCSGYIAGMQRKAFSEMNCSIARALDEVGEWWSLLIIRECFFGTTRFDQFQERLGIARNILTTRLRRLIANGVVERVSLEEHGRREGYRLTAKGEELFPVLVSLQQWGDKWAVGEKGPPIRMVEHETDSLLGPVGPISSTGRIISFRDVRLEMGPGGGPSTAKRIADRNLAILGVADGASTADKSVELDSKSTS</sequence>
<protein>
    <submittedName>
        <fullName evidence="5">Helix-turn-helix domain-containing protein</fullName>
    </submittedName>
</protein>
<dbReference type="EMBL" id="CP121310">
    <property type="protein sequence ID" value="WFP95061.1"/>
    <property type="molecule type" value="Genomic_DNA"/>
</dbReference>
<keyword evidence="2" id="KW-0238">DNA-binding</keyword>
<dbReference type="InterPro" id="IPR002577">
    <property type="entry name" value="HTH_HxlR"/>
</dbReference>
<keyword evidence="3" id="KW-0804">Transcription</keyword>
<dbReference type="Gene3D" id="1.10.10.10">
    <property type="entry name" value="Winged helix-like DNA-binding domain superfamily/Winged helix DNA-binding domain"/>
    <property type="match status" value="1"/>
</dbReference>
<dbReference type="SUPFAM" id="SSF46785">
    <property type="entry name" value="Winged helix' DNA-binding domain"/>
    <property type="match status" value="1"/>
</dbReference>
<evidence type="ECO:0000313" key="6">
    <source>
        <dbReference type="Proteomes" id="UP001214094"/>
    </source>
</evidence>
<evidence type="ECO:0000259" key="4">
    <source>
        <dbReference type="PROSITE" id="PS51118"/>
    </source>
</evidence>
<dbReference type="InterPro" id="IPR036388">
    <property type="entry name" value="WH-like_DNA-bd_sf"/>
</dbReference>
<evidence type="ECO:0000256" key="3">
    <source>
        <dbReference type="ARBA" id="ARBA00023163"/>
    </source>
</evidence>
<proteinExistence type="predicted"/>
<dbReference type="GeneID" id="29522467"/>
<evidence type="ECO:0000256" key="2">
    <source>
        <dbReference type="ARBA" id="ARBA00023125"/>
    </source>
</evidence>
<dbReference type="Proteomes" id="UP001214094">
    <property type="component" value="Plasmid unnamedB"/>
</dbReference>
<feature type="domain" description="HTH hxlR-type" evidence="4">
    <location>
        <begin position="30"/>
        <end position="127"/>
    </location>
</feature>
<dbReference type="PANTHER" id="PTHR33204:SF18">
    <property type="entry name" value="TRANSCRIPTIONAL REGULATORY PROTEIN"/>
    <property type="match status" value="1"/>
</dbReference>
<name>A0ABY8HSH3_ENSAD</name>
<evidence type="ECO:0000313" key="5">
    <source>
        <dbReference type="EMBL" id="WFP95061.1"/>
    </source>
</evidence>
<gene>
    <name evidence="5" type="ORF">P4B07_28750</name>
</gene>
<dbReference type="InterPro" id="IPR036390">
    <property type="entry name" value="WH_DNA-bd_sf"/>
</dbReference>
<dbReference type="Pfam" id="PF01638">
    <property type="entry name" value="HxlR"/>
    <property type="match status" value="1"/>
</dbReference>
<keyword evidence="1" id="KW-0805">Transcription regulation</keyword>
<geneLocation type="plasmid" evidence="5 6">
    <name>unnamedB</name>
</geneLocation>
<dbReference type="PROSITE" id="PS51118">
    <property type="entry name" value="HTH_HXLR"/>
    <property type="match status" value="1"/>
</dbReference>
<keyword evidence="6" id="KW-1185">Reference proteome</keyword>
<dbReference type="RefSeq" id="WP_234798859.1">
    <property type="nucleotide sequence ID" value="NZ_CP015882.1"/>
</dbReference>
<reference evidence="5 6" key="1">
    <citation type="submission" date="2023-03" db="EMBL/GenBank/DDBJ databases">
        <title>Comparative genome and transcriptome analysis combination mining strategies for increasing vitamin B12 production of Ensifer adhaerens strain.</title>
        <authorList>
            <person name="Yongheng L."/>
        </authorList>
    </citation>
    <scope>NUCLEOTIDE SEQUENCE [LARGE SCALE GENOMIC DNA]</scope>
    <source>
        <strain evidence="5 6">Casida A-T305</strain>
        <plasmid evidence="5 6">unnamedB</plasmid>
    </source>
</reference>
<evidence type="ECO:0000256" key="1">
    <source>
        <dbReference type="ARBA" id="ARBA00023015"/>
    </source>
</evidence>
<accession>A0ABY8HSH3</accession>
<dbReference type="PANTHER" id="PTHR33204">
    <property type="entry name" value="TRANSCRIPTIONAL REGULATOR, MARR FAMILY"/>
    <property type="match status" value="1"/>
</dbReference>